<dbReference type="Proteomes" id="UP000076761">
    <property type="component" value="Unassembled WGS sequence"/>
</dbReference>
<feature type="non-terminal residue" evidence="4">
    <location>
        <position position="108"/>
    </location>
</feature>
<organism evidence="4 5">
    <name type="scientific">Neolentinus lepideus HHB14362 ss-1</name>
    <dbReference type="NCBI Taxonomy" id="1314782"/>
    <lineage>
        <taxon>Eukaryota</taxon>
        <taxon>Fungi</taxon>
        <taxon>Dikarya</taxon>
        <taxon>Basidiomycota</taxon>
        <taxon>Agaricomycotina</taxon>
        <taxon>Agaricomycetes</taxon>
        <taxon>Gloeophyllales</taxon>
        <taxon>Gloeophyllaceae</taxon>
        <taxon>Neolentinus</taxon>
    </lineage>
</organism>
<dbReference type="AlphaFoldDB" id="A0A165TZH1"/>
<dbReference type="Pfam" id="PF10342">
    <property type="entry name" value="Kre9_KNH"/>
    <property type="match status" value="1"/>
</dbReference>
<proteinExistence type="predicted"/>
<keyword evidence="5" id="KW-1185">Reference proteome</keyword>
<sequence length="108" mass="11350">PLAARDIWDPPVTSPTGGTVWNVGETQTVTWDTSSPPSVVTSYNGQLVLGYLDPNSPGEHLTLGIPLASGFNLTDGKVSFTVPDVPTRSSYIVVLFGDSGNASPEFTI</sequence>
<evidence type="ECO:0000313" key="5">
    <source>
        <dbReference type="Proteomes" id="UP000076761"/>
    </source>
</evidence>
<name>A0A165TZH1_9AGAM</name>
<evidence type="ECO:0000256" key="2">
    <source>
        <dbReference type="SAM" id="MobiDB-lite"/>
    </source>
</evidence>
<feature type="non-terminal residue" evidence="4">
    <location>
        <position position="1"/>
    </location>
</feature>
<dbReference type="InParanoid" id="A0A165TZH1"/>
<protein>
    <recommendedName>
        <fullName evidence="3">Yeast cell wall synthesis Kre9/Knh1-like N-terminal domain-containing protein</fullName>
    </recommendedName>
</protein>
<keyword evidence="1" id="KW-0732">Signal</keyword>
<evidence type="ECO:0000313" key="4">
    <source>
        <dbReference type="EMBL" id="KZT27405.1"/>
    </source>
</evidence>
<dbReference type="OrthoDB" id="2339190at2759"/>
<feature type="region of interest" description="Disordered" evidence="2">
    <location>
        <begin position="1"/>
        <end position="21"/>
    </location>
</feature>
<evidence type="ECO:0000259" key="3">
    <source>
        <dbReference type="Pfam" id="PF10342"/>
    </source>
</evidence>
<gene>
    <name evidence="4" type="ORF">NEOLEDRAFT_1026610</name>
</gene>
<dbReference type="STRING" id="1314782.A0A165TZH1"/>
<accession>A0A165TZH1</accession>
<evidence type="ECO:0000256" key="1">
    <source>
        <dbReference type="ARBA" id="ARBA00022729"/>
    </source>
</evidence>
<feature type="domain" description="Yeast cell wall synthesis Kre9/Knh1-like N-terminal" evidence="3">
    <location>
        <begin position="14"/>
        <end position="108"/>
    </location>
</feature>
<reference evidence="4 5" key="1">
    <citation type="journal article" date="2016" name="Mol. Biol. Evol.">
        <title>Comparative Genomics of Early-Diverging Mushroom-Forming Fungi Provides Insights into the Origins of Lignocellulose Decay Capabilities.</title>
        <authorList>
            <person name="Nagy L.G."/>
            <person name="Riley R."/>
            <person name="Tritt A."/>
            <person name="Adam C."/>
            <person name="Daum C."/>
            <person name="Floudas D."/>
            <person name="Sun H."/>
            <person name="Yadav J.S."/>
            <person name="Pangilinan J."/>
            <person name="Larsson K.H."/>
            <person name="Matsuura K."/>
            <person name="Barry K."/>
            <person name="Labutti K."/>
            <person name="Kuo R."/>
            <person name="Ohm R.A."/>
            <person name="Bhattacharya S.S."/>
            <person name="Shirouzu T."/>
            <person name="Yoshinaga Y."/>
            <person name="Martin F.M."/>
            <person name="Grigoriev I.V."/>
            <person name="Hibbett D.S."/>
        </authorList>
    </citation>
    <scope>NUCLEOTIDE SEQUENCE [LARGE SCALE GENOMIC DNA]</scope>
    <source>
        <strain evidence="4 5">HHB14362 ss-1</strain>
    </source>
</reference>
<dbReference type="InterPro" id="IPR018466">
    <property type="entry name" value="Kre9/Knh1-like_N"/>
</dbReference>
<dbReference type="EMBL" id="KV425562">
    <property type="protein sequence ID" value="KZT27405.1"/>
    <property type="molecule type" value="Genomic_DNA"/>
</dbReference>